<evidence type="ECO:0008006" key="3">
    <source>
        <dbReference type="Google" id="ProtNLM"/>
    </source>
</evidence>
<dbReference type="EMBL" id="QZEY01000001">
    <property type="protein sequence ID" value="RJL35440.1"/>
    <property type="molecule type" value="Genomic_DNA"/>
</dbReference>
<evidence type="ECO:0000313" key="2">
    <source>
        <dbReference type="Proteomes" id="UP000265768"/>
    </source>
</evidence>
<protein>
    <recommendedName>
        <fullName evidence="3">Gp5/Type VI secretion system Vgr protein OB-fold domain-containing protein</fullName>
    </recommendedName>
</protein>
<dbReference type="Proteomes" id="UP000265768">
    <property type="component" value="Unassembled WGS sequence"/>
</dbReference>
<reference evidence="1 2" key="1">
    <citation type="submission" date="2018-09" db="EMBL/GenBank/DDBJ databases">
        <title>YIM 75507 draft genome.</title>
        <authorList>
            <person name="Tang S."/>
            <person name="Feng Y."/>
        </authorList>
    </citation>
    <scope>NUCLEOTIDE SEQUENCE [LARGE SCALE GENOMIC DNA]</scope>
    <source>
        <strain evidence="1 2">YIM 75507</strain>
    </source>
</reference>
<accession>A0A3A4B4D7</accession>
<dbReference type="AlphaFoldDB" id="A0A3A4B4D7"/>
<comment type="caution">
    <text evidence="1">The sequence shown here is derived from an EMBL/GenBank/DDBJ whole genome shotgun (WGS) entry which is preliminary data.</text>
</comment>
<keyword evidence="2" id="KW-1185">Reference proteome</keyword>
<gene>
    <name evidence="1" type="ORF">D5H75_01090</name>
</gene>
<sequence>MIWFQLQVEKAGPGGLLPLRVSNDVFSGEYVLDADIRVDLVAGAAASTFSAKLTNLPAEVTETLKTRHADALMGRDPVGVSLALGYFDDPGGRSDAVVRGVLTGLRTSVTAGGDLVTELRGVEAAGYRLLRTAVREGRPGGRSLTASVRAVAAAASKGGPITVTASADGLPEARNFSLRAGDGLQALRQIAQVAQAPLVIGDGVIRMGAAADAGTPLRFTAADNIVSLDHVQEDPEDLVPAPAPADGGGGALGAAAGAVAAAAGVRLPGGSGKARTSLELTVLGDPAVRPGRTAVVVPDDPRDAPPGRLRVERVRHLFHSRRGYTCEVLLVVADPGRRAPRSTGAEGVGRRMRDLVESVRGENPAIDVGEVAKYGAGGHLADLHYGQSPAADVVAPSVEAEVDREPRLHERPLASPFAFHRCGLMVPVFPGMRAVLAHNRGLVNDAVVTGFLWPDQPEHTPPRNRPGDWWLCLPTGLDPKGLPTGKGVNDLTDAAGRRVVQARGLRIAVGDKLLPDVGERPQVPDALAGKLLIEHDSGTTVTVATDGAVTVDAGGRPLTLKSGPASITLADGKITLRGTAVEVA</sequence>
<proteinExistence type="predicted"/>
<organism evidence="1 2">
    <name type="scientific">Bailinhaonella thermotolerans</name>
    <dbReference type="NCBI Taxonomy" id="1070861"/>
    <lineage>
        <taxon>Bacteria</taxon>
        <taxon>Bacillati</taxon>
        <taxon>Actinomycetota</taxon>
        <taxon>Actinomycetes</taxon>
        <taxon>Streptosporangiales</taxon>
        <taxon>Streptosporangiaceae</taxon>
        <taxon>Bailinhaonella</taxon>
    </lineage>
</organism>
<name>A0A3A4B4D7_9ACTN</name>
<evidence type="ECO:0000313" key="1">
    <source>
        <dbReference type="EMBL" id="RJL35440.1"/>
    </source>
</evidence>